<evidence type="ECO:0000256" key="1">
    <source>
        <dbReference type="SAM" id="SignalP"/>
    </source>
</evidence>
<organism evidence="3 4">
    <name type="scientific">Dermatophagoides farinae</name>
    <name type="common">American house dust mite</name>
    <dbReference type="NCBI Taxonomy" id="6954"/>
    <lineage>
        <taxon>Eukaryota</taxon>
        <taxon>Metazoa</taxon>
        <taxon>Ecdysozoa</taxon>
        <taxon>Arthropoda</taxon>
        <taxon>Chelicerata</taxon>
        <taxon>Arachnida</taxon>
        <taxon>Acari</taxon>
        <taxon>Acariformes</taxon>
        <taxon>Sarcoptiformes</taxon>
        <taxon>Astigmata</taxon>
        <taxon>Psoroptidia</taxon>
        <taxon>Analgoidea</taxon>
        <taxon>Pyroglyphidae</taxon>
        <taxon>Dermatophagoidinae</taxon>
        <taxon>Dermatophagoides</taxon>
    </lineage>
</organism>
<dbReference type="EMBL" id="ASGP02000001">
    <property type="protein sequence ID" value="KAH9529216.1"/>
    <property type="molecule type" value="Genomic_DNA"/>
</dbReference>
<dbReference type="EMBL" id="SDOV01000004">
    <property type="protein sequence ID" value="KAH7642078.1"/>
    <property type="molecule type" value="Genomic_DNA"/>
</dbReference>
<keyword evidence="1" id="KW-0732">Signal</keyword>
<dbReference type="Proteomes" id="UP000828236">
    <property type="component" value="Unassembled WGS sequence"/>
</dbReference>
<dbReference type="Proteomes" id="UP000790347">
    <property type="component" value="Unassembled WGS sequence"/>
</dbReference>
<evidence type="ECO:0000313" key="4">
    <source>
        <dbReference type="Proteomes" id="UP000790347"/>
    </source>
</evidence>
<evidence type="ECO:0000313" key="2">
    <source>
        <dbReference type="EMBL" id="KAH7642078.1"/>
    </source>
</evidence>
<sequence>MKFFIVALSLISVAAAIPAIGHLGYAAAPLALGHTASMAIAGPAIAAYPAAYPAAYGYATHGPAPAGLGGHGFGHGGHFSPMPMQEVRLVGVPQPYPVAQPIPVDKPYAVPVDKPYTVPVDRPVPAPYVAKVVQPMIHKQTVVSSAILPAHK</sequence>
<reference evidence="2" key="2">
    <citation type="submission" date="2020-06" db="EMBL/GenBank/DDBJ databases">
        <authorList>
            <person name="Ji K."/>
            <person name="Li J."/>
        </authorList>
    </citation>
    <scope>NUCLEOTIDE SEQUENCE</scope>
    <source>
        <strain evidence="2">JKM2019</strain>
        <tissue evidence="2">Whole body</tissue>
    </source>
</reference>
<reference evidence="2" key="3">
    <citation type="journal article" date="2021" name="World Allergy Organ. J.">
        <title>Chromosome-level assembly of Dermatophagoides farinae genome and transcriptome reveals two novel allergens Der f 37 and Der f 39.</title>
        <authorList>
            <person name="Chen J."/>
            <person name="Cai Z."/>
            <person name="Fan D."/>
            <person name="Hu J."/>
            <person name="Hou Y."/>
            <person name="He Y."/>
            <person name="Zhang Z."/>
            <person name="Zhao Z."/>
            <person name="Gao P."/>
            <person name="Hu W."/>
            <person name="Sun J."/>
            <person name="Li J."/>
            <person name="Ji K."/>
        </authorList>
    </citation>
    <scope>NUCLEOTIDE SEQUENCE</scope>
    <source>
        <strain evidence="2">JKM2019</strain>
    </source>
</reference>
<feature type="chain" id="PRO_5038276979" evidence="1">
    <location>
        <begin position="17"/>
        <end position="152"/>
    </location>
</feature>
<feature type="signal peptide" evidence="1">
    <location>
        <begin position="1"/>
        <end position="16"/>
    </location>
</feature>
<name>A0A922ICX1_DERFA</name>
<dbReference type="OrthoDB" id="6512993at2759"/>
<gene>
    <name evidence="3" type="ORF">DERF_003110</name>
    <name evidence="2" type="ORF">HUG17_5123</name>
</gene>
<dbReference type="AlphaFoldDB" id="A0A922ICX1"/>
<protein>
    <submittedName>
        <fullName evidence="3">Uncharacterized protein</fullName>
    </submittedName>
</protein>
<reference evidence="3" key="1">
    <citation type="submission" date="2013-05" db="EMBL/GenBank/DDBJ databases">
        <authorList>
            <person name="Yim A.K.Y."/>
            <person name="Chan T.F."/>
            <person name="Ji K.M."/>
            <person name="Liu X.Y."/>
            <person name="Zhou J.W."/>
            <person name="Li R.Q."/>
            <person name="Yang K.Y."/>
            <person name="Li J."/>
            <person name="Li M."/>
            <person name="Law P.T.W."/>
            <person name="Wu Y.L."/>
            <person name="Cai Z.L."/>
            <person name="Qin H."/>
            <person name="Bao Y."/>
            <person name="Leung R.K.K."/>
            <person name="Ng P.K.S."/>
            <person name="Zou J."/>
            <person name="Zhong X.J."/>
            <person name="Ran P.X."/>
            <person name="Zhong N.S."/>
            <person name="Liu Z.G."/>
            <person name="Tsui S.K.W."/>
        </authorList>
    </citation>
    <scope>NUCLEOTIDE SEQUENCE</scope>
    <source>
        <strain evidence="3">Derf</strain>
        <tissue evidence="3">Whole organism</tissue>
    </source>
</reference>
<evidence type="ECO:0000313" key="3">
    <source>
        <dbReference type="EMBL" id="KAH9529216.1"/>
    </source>
</evidence>
<reference evidence="3" key="4">
    <citation type="journal article" date="2022" name="Res Sq">
        <title>Comparative Genomics Reveals Insights into the Divergent Evolution of Astigmatic Mites and Household Pest Adaptations.</title>
        <authorList>
            <person name="Xiong Q."/>
            <person name="Wan A.T.-Y."/>
            <person name="Liu X.-Y."/>
            <person name="Fung C.S.-H."/>
            <person name="Xiao X."/>
            <person name="Malainual N."/>
            <person name="Hou J."/>
            <person name="Wang L."/>
            <person name="Wang M."/>
            <person name="Yang K."/>
            <person name="Cui Y."/>
            <person name="Leung E."/>
            <person name="Nong W."/>
            <person name="Shin S.-K."/>
            <person name="Au S."/>
            <person name="Jeong K.Y."/>
            <person name="Chew F.T."/>
            <person name="Hui J."/>
            <person name="Leung T.F."/>
            <person name="Tungtrongchitr A."/>
            <person name="Zhong N."/>
            <person name="Liu Z."/>
            <person name="Tsui S."/>
        </authorList>
    </citation>
    <scope>NUCLEOTIDE SEQUENCE</scope>
    <source>
        <strain evidence="3">Derf</strain>
        <tissue evidence="3">Whole organism</tissue>
    </source>
</reference>
<comment type="caution">
    <text evidence="3">The sequence shown here is derived from an EMBL/GenBank/DDBJ whole genome shotgun (WGS) entry which is preliminary data.</text>
</comment>
<keyword evidence="4" id="KW-1185">Reference proteome</keyword>
<proteinExistence type="predicted"/>
<accession>A0A922ICX1</accession>